<proteinExistence type="predicted"/>
<feature type="transmembrane region" description="Helical" evidence="2">
    <location>
        <begin position="6"/>
        <end position="27"/>
    </location>
</feature>
<keyword evidence="2" id="KW-0812">Transmembrane</keyword>
<evidence type="ECO:0000313" key="4">
    <source>
        <dbReference type="Proteomes" id="UP000887116"/>
    </source>
</evidence>
<dbReference type="EMBL" id="BMAO01036198">
    <property type="protein sequence ID" value="GFR08797.1"/>
    <property type="molecule type" value="Genomic_DNA"/>
</dbReference>
<dbReference type="AlphaFoldDB" id="A0A8X6LHQ0"/>
<accession>A0A8X6LHQ0</accession>
<name>A0A8X6LHQ0_TRICU</name>
<dbReference type="Proteomes" id="UP000887116">
    <property type="component" value="Unassembled WGS sequence"/>
</dbReference>
<reference evidence="3" key="1">
    <citation type="submission" date="2020-07" db="EMBL/GenBank/DDBJ databases">
        <title>Multicomponent nature underlies the extraordinary mechanical properties of spider dragline silk.</title>
        <authorList>
            <person name="Kono N."/>
            <person name="Nakamura H."/>
            <person name="Mori M."/>
            <person name="Yoshida Y."/>
            <person name="Ohtoshi R."/>
            <person name="Malay A.D."/>
            <person name="Moran D.A.P."/>
            <person name="Tomita M."/>
            <person name="Numata K."/>
            <person name="Arakawa K."/>
        </authorList>
    </citation>
    <scope>NUCLEOTIDE SEQUENCE</scope>
</reference>
<evidence type="ECO:0000256" key="1">
    <source>
        <dbReference type="SAM" id="MobiDB-lite"/>
    </source>
</evidence>
<gene>
    <name evidence="3" type="ORF">TNCT_531231</name>
</gene>
<keyword evidence="4" id="KW-1185">Reference proteome</keyword>
<feature type="region of interest" description="Disordered" evidence="1">
    <location>
        <begin position="141"/>
        <end position="176"/>
    </location>
</feature>
<keyword evidence="2" id="KW-0472">Membrane</keyword>
<dbReference type="OrthoDB" id="10529862at2759"/>
<evidence type="ECO:0000256" key="2">
    <source>
        <dbReference type="SAM" id="Phobius"/>
    </source>
</evidence>
<evidence type="ECO:0000313" key="3">
    <source>
        <dbReference type="EMBL" id="GFR08797.1"/>
    </source>
</evidence>
<protein>
    <submittedName>
        <fullName evidence="3">Uncharacterized protein</fullName>
    </submittedName>
</protein>
<organism evidence="3 4">
    <name type="scientific">Trichonephila clavata</name>
    <name type="common">Joro spider</name>
    <name type="synonym">Nephila clavata</name>
    <dbReference type="NCBI Taxonomy" id="2740835"/>
    <lineage>
        <taxon>Eukaryota</taxon>
        <taxon>Metazoa</taxon>
        <taxon>Ecdysozoa</taxon>
        <taxon>Arthropoda</taxon>
        <taxon>Chelicerata</taxon>
        <taxon>Arachnida</taxon>
        <taxon>Araneae</taxon>
        <taxon>Araneomorphae</taxon>
        <taxon>Entelegynae</taxon>
        <taxon>Araneoidea</taxon>
        <taxon>Nephilidae</taxon>
        <taxon>Trichonephila</taxon>
    </lineage>
</organism>
<sequence>MADNFIASIAPIAVFLVIIGCFVYCCYKCCKCCTCCCKKEQNPPVVIDSQVIQPLSPAVQHIPPPADGQQSLLSCQQVPPPINYYPQSPPPQYSVGPQPYPPNIMQPPMNYYPQQPLPPMPNQPYPNVTYNPLVPPHCPLPPIPTNLPPAEAVPQTEALTRQPEYNPSYVPSAPPP</sequence>
<keyword evidence="2" id="KW-1133">Transmembrane helix</keyword>
<comment type="caution">
    <text evidence="3">The sequence shown here is derived from an EMBL/GenBank/DDBJ whole genome shotgun (WGS) entry which is preliminary data.</text>
</comment>